<evidence type="ECO:0000259" key="1">
    <source>
        <dbReference type="Pfam" id="PF06983"/>
    </source>
</evidence>
<dbReference type="CDD" id="cd06588">
    <property type="entry name" value="PhnB_like"/>
    <property type="match status" value="1"/>
</dbReference>
<dbReference type="AlphaFoldDB" id="A0A3M8HF21"/>
<dbReference type="OrthoDB" id="9795306at2"/>
<sequence>MAIQLYFVFNGNCREAVEFYAKVFKTEEPNIMSFGDAPPDPNHTIPEEAKHLVMHANLEIAGSKVMFSDTWPGSPFTVGNNITIAVVSEDEELIRSAFDGLKEGGKVNMELQETFWSKCYGQVVDKFGIEWQLSLESKEQ</sequence>
<dbReference type="Proteomes" id="UP000279909">
    <property type="component" value="Unassembled WGS sequence"/>
</dbReference>
<dbReference type="PANTHER" id="PTHR33990:SF1">
    <property type="entry name" value="PROTEIN YJDN"/>
    <property type="match status" value="1"/>
</dbReference>
<protein>
    <submittedName>
        <fullName evidence="2">VOC family protein</fullName>
    </submittedName>
</protein>
<dbReference type="Gene3D" id="3.10.180.10">
    <property type="entry name" value="2,3-Dihydroxybiphenyl 1,2-Dioxygenase, domain 1"/>
    <property type="match status" value="1"/>
</dbReference>
<proteinExistence type="predicted"/>
<evidence type="ECO:0000313" key="2">
    <source>
        <dbReference type="EMBL" id="RND00651.1"/>
    </source>
</evidence>
<accession>A0A3M8HF21</accession>
<dbReference type="EMBL" id="RHLQ01000006">
    <property type="protein sequence ID" value="RND00651.1"/>
    <property type="molecule type" value="Genomic_DNA"/>
</dbReference>
<dbReference type="InterPro" id="IPR029068">
    <property type="entry name" value="Glyas_Bleomycin-R_OHBP_Dase"/>
</dbReference>
<dbReference type="SUPFAM" id="SSF54593">
    <property type="entry name" value="Glyoxalase/Bleomycin resistance protein/Dihydroxybiphenyl dioxygenase"/>
    <property type="match status" value="1"/>
</dbReference>
<feature type="domain" description="PhnB-like" evidence="1">
    <location>
        <begin position="5"/>
        <end position="133"/>
    </location>
</feature>
<gene>
    <name evidence="2" type="ORF">EC501_04205</name>
</gene>
<dbReference type="InterPro" id="IPR028973">
    <property type="entry name" value="PhnB-like"/>
</dbReference>
<evidence type="ECO:0000313" key="3">
    <source>
        <dbReference type="Proteomes" id="UP000279909"/>
    </source>
</evidence>
<dbReference type="Pfam" id="PF06983">
    <property type="entry name" value="3-dmu-9_3-mt"/>
    <property type="match status" value="1"/>
</dbReference>
<reference evidence="2 3" key="1">
    <citation type="journal article" date="2014" name="Int. J. Syst. Evol. Microbiol.">
        <title>Lysinibacillus halotolerans sp. nov., isolated from saline-alkaline soil.</title>
        <authorList>
            <person name="Kong D."/>
            <person name="Wang Y."/>
            <person name="Zhao B."/>
            <person name="Li Y."/>
            <person name="Song J."/>
            <person name="Zhai Y."/>
            <person name="Zhang C."/>
            <person name="Wang H."/>
            <person name="Chen X."/>
            <person name="Zhao B."/>
            <person name="Ruan Z."/>
        </authorList>
    </citation>
    <scope>NUCLEOTIDE SEQUENCE [LARGE SCALE GENOMIC DNA]</scope>
    <source>
        <strain evidence="2 3">MCCC 1A12703</strain>
    </source>
</reference>
<keyword evidence="3" id="KW-1185">Reference proteome</keyword>
<comment type="caution">
    <text evidence="2">The sequence shown here is derived from an EMBL/GenBank/DDBJ whole genome shotgun (WGS) entry which is preliminary data.</text>
</comment>
<name>A0A3M8HF21_9BACI</name>
<organism evidence="2 3">
    <name type="scientific">Lysinibacillus halotolerans</name>
    <dbReference type="NCBI Taxonomy" id="1368476"/>
    <lineage>
        <taxon>Bacteria</taxon>
        <taxon>Bacillati</taxon>
        <taxon>Bacillota</taxon>
        <taxon>Bacilli</taxon>
        <taxon>Bacillales</taxon>
        <taxon>Bacillaceae</taxon>
        <taxon>Lysinibacillus</taxon>
    </lineage>
</organism>
<dbReference type="PANTHER" id="PTHR33990">
    <property type="entry name" value="PROTEIN YJDN-RELATED"/>
    <property type="match status" value="1"/>
</dbReference>